<dbReference type="GO" id="GO:0006227">
    <property type="term" value="P:dUDP biosynthetic process"/>
    <property type="evidence" value="ECO:0007669"/>
    <property type="project" value="TreeGrafter"/>
</dbReference>
<keyword evidence="7 11" id="KW-0418">Kinase</keyword>
<dbReference type="FunFam" id="3.40.50.300:FF:000225">
    <property type="entry name" value="Thymidylate kinase"/>
    <property type="match status" value="1"/>
</dbReference>
<dbReference type="GO" id="GO:0005524">
    <property type="term" value="F:ATP binding"/>
    <property type="evidence" value="ECO:0007669"/>
    <property type="project" value="UniProtKB-UniRule"/>
</dbReference>
<feature type="domain" description="Thymidylate kinase-like" evidence="12">
    <location>
        <begin position="20"/>
        <end position="206"/>
    </location>
</feature>
<dbReference type="InterPro" id="IPR027417">
    <property type="entry name" value="P-loop_NTPase"/>
</dbReference>
<dbReference type="Gene3D" id="3.40.50.300">
    <property type="entry name" value="P-loop containing nucleotide triphosphate hydrolases"/>
    <property type="match status" value="1"/>
</dbReference>
<evidence type="ECO:0000256" key="10">
    <source>
        <dbReference type="ARBA" id="ARBA00057735"/>
    </source>
</evidence>
<dbReference type="CDD" id="cd01672">
    <property type="entry name" value="TMPK"/>
    <property type="match status" value="1"/>
</dbReference>
<dbReference type="EC" id="2.7.4.9" evidence="2 11"/>
<evidence type="ECO:0000256" key="5">
    <source>
        <dbReference type="ARBA" id="ARBA00022727"/>
    </source>
</evidence>
<evidence type="ECO:0000256" key="6">
    <source>
        <dbReference type="ARBA" id="ARBA00022741"/>
    </source>
</evidence>
<evidence type="ECO:0000256" key="4">
    <source>
        <dbReference type="ARBA" id="ARBA00022679"/>
    </source>
</evidence>
<dbReference type="InterPro" id="IPR018094">
    <property type="entry name" value="Thymidylate_kinase"/>
</dbReference>
<dbReference type="PANTHER" id="PTHR10344:SF4">
    <property type="entry name" value="UMP-CMP KINASE 2, MITOCHONDRIAL"/>
    <property type="match status" value="1"/>
</dbReference>
<sequence>MGKNAKPSRLSLSKGLFITFEGIEGSGKTTQAERAFEAVKLGGHSCVFTREPGGTEVSEKIRSILLDKANSEMTPICELFLYLASRSQNISQTIKPALEKGDIVIADRFSDSTVAYQGGGRGLDKEMIKTLNDLATDGLKPGLTVLVDIDPAKGLDRSESRDRIEMESINFHRRVRREFLRIAEEEPKRVATVDGDNDSDSVHEQIMTIIRQYITGQTRPDGG</sequence>
<evidence type="ECO:0000313" key="14">
    <source>
        <dbReference type="Proteomes" id="UP000315525"/>
    </source>
</evidence>
<evidence type="ECO:0000256" key="9">
    <source>
        <dbReference type="ARBA" id="ARBA00048743"/>
    </source>
</evidence>
<proteinExistence type="inferred from homology"/>
<evidence type="ECO:0000256" key="3">
    <source>
        <dbReference type="ARBA" id="ARBA00017144"/>
    </source>
</evidence>
<evidence type="ECO:0000256" key="8">
    <source>
        <dbReference type="ARBA" id="ARBA00022840"/>
    </source>
</evidence>
<evidence type="ECO:0000256" key="2">
    <source>
        <dbReference type="ARBA" id="ARBA00012980"/>
    </source>
</evidence>
<evidence type="ECO:0000256" key="1">
    <source>
        <dbReference type="ARBA" id="ARBA00009776"/>
    </source>
</evidence>
<dbReference type="AlphaFoldDB" id="A0A523UWP1"/>
<evidence type="ECO:0000256" key="11">
    <source>
        <dbReference type="HAMAP-Rule" id="MF_00165"/>
    </source>
</evidence>
<evidence type="ECO:0000256" key="7">
    <source>
        <dbReference type="ARBA" id="ARBA00022777"/>
    </source>
</evidence>
<protein>
    <recommendedName>
        <fullName evidence="3 11">Thymidylate kinase</fullName>
        <ecNumber evidence="2 11">2.7.4.9</ecNumber>
    </recommendedName>
    <alternativeName>
        <fullName evidence="11">dTMP kinase</fullName>
    </alternativeName>
</protein>
<dbReference type="GO" id="GO:0005829">
    <property type="term" value="C:cytosol"/>
    <property type="evidence" value="ECO:0007669"/>
    <property type="project" value="TreeGrafter"/>
</dbReference>
<organism evidence="13 14">
    <name type="scientific">candidate division TA06 bacterium</name>
    <dbReference type="NCBI Taxonomy" id="2250710"/>
    <lineage>
        <taxon>Bacteria</taxon>
        <taxon>Bacteria division TA06</taxon>
    </lineage>
</organism>
<dbReference type="InterPro" id="IPR039430">
    <property type="entry name" value="Thymidylate_kin-like_dom"/>
</dbReference>
<dbReference type="SUPFAM" id="SSF52540">
    <property type="entry name" value="P-loop containing nucleoside triphosphate hydrolases"/>
    <property type="match status" value="1"/>
</dbReference>
<comment type="caution">
    <text evidence="13">The sequence shown here is derived from an EMBL/GenBank/DDBJ whole genome shotgun (WGS) entry which is preliminary data.</text>
</comment>
<reference evidence="13 14" key="1">
    <citation type="submission" date="2019-03" db="EMBL/GenBank/DDBJ databases">
        <title>Metabolic potential of uncultured bacteria and archaea associated with petroleum seepage in deep-sea sediments.</title>
        <authorList>
            <person name="Dong X."/>
            <person name="Hubert C."/>
        </authorList>
    </citation>
    <scope>NUCLEOTIDE SEQUENCE [LARGE SCALE GENOMIC DNA]</scope>
    <source>
        <strain evidence="13">E44_bin18</strain>
    </source>
</reference>
<comment type="catalytic activity">
    <reaction evidence="9 11">
        <text>dTMP + ATP = dTDP + ADP</text>
        <dbReference type="Rhea" id="RHEA:13517"/>
        <dbReference type="ChEBI" id="CHEBI:30616"/>
        <dbReference type="ChEBI" id="CHEBI:58369"/>
        <dbReference type="ChEBI" id="CHEBI:63528"/>
        <dbReference type="ChEBI" id="CHEBI:456216"/>
        <dbReference type="EC" id="2.7.4.9"/>
    </reaction>
</comment>
<dbReference type="HAMAP" id="MF_00165">
    <property type="entry name" value="Thymidylate_kinase"/>
    <property type="match status" value="1"/>
</dbReference>
<gene>
    <name evidence="11" type="primary">tmk</name>
    <name evidence="13" type="ORF">E3J62_02715</name>
</gene>
<dbReference type="PANTHER" id="PTHR10344">
    <property type="entry name" value="THYMIDYLATE KINASE"/>
    <property type="match status" value="1"/>
</dbReference>
<keyword evidence="4 11" id="KW-0808">Transferase</keyword>
<name>A0A523UWP1_UNCT6</name>
<dbReference type="Proteomes" id="UP000315525">
    <property type="component" value="Unassembled WGS sequence"/>
</dbReference>
<comment type="similarity">
    <text evidence="1 11">Belongs to the thymidylate kinase family.</text>
</comment>
<keyword evidence="6 11" id="KW-0547">Nucleotide-binding</keyword>
<keyword evidence="5 11" id="KW-0545">Nucleotide biosynthesis</keyword>
<dbReference type="GO" id="GO:0004798">
    <property type="term" value="F:dTMP kinase activity"/>
    <property type="evidence" value="ECO:0007669"/>
    <property type="project" value="UniProtKB-UniRule"/>
</dbReference>
<comment type="function">
    <text evidence="10 11">Phosphorylation of dTMP to form dTDP in both de novo and salvage pathways of dTTP synthesis.</text>
</comment>
<dbReference type="EMBL" id="SOJN01000037">
    <property type="protein sequence ID" value="TET46962.1"/>
    <property type="molecule type" value="Genomic_DNA"/>
</dbReference>
<feature type="binding site" evidence="11">
    <location>
        <begin position="22"/>
        <end position="29"/>
    </location>
    <ligand>
        <name>ATP</name>
        <dbReference type="ChEBI" id="CHEBI:30616"/>
    </ligand>
</feature>
<dbReference type="Pfam" id="PF02223">
    <property type="entry name" value="Thymidylate_kin"/>
    <property type="match status" value="1"/>
</dbReference>
<keyword evidence="8 11" id="KW-0067">ATP-binding</keyword>
<dbReference type="GO" id="GO:0006235">
    <property type="term" value="P:dTTP biosynthetic process"/>
    <property type="evidence" value="ECO:0007669"/>
    <property type="project" value="UniProtKB-UniRule"/>
</dbReference>
<dbReference type="GO" id="GO:0006233">
    <property type="term" value="P:dTDP biosynthetic process"/>
    <property type="evidence" value="ECO:0007669"/>
    <property type="project" value="InterPro"/>
</dbReference>
<dbReference type="NCBIfam" id="TIGR00041">
    <property type="entry name" value="DTMP_kinase"/>
    <property type="match status" value="1"/>
</dbReference>
<evidence type="ECO:0000313" key="13">
    <source>
        <dbReference type="EMBL" id="TET46962.1"/>
    </source>
</evidence>
<evidence type="ECO:0000259" key="12">
    <source>
        <dbReference type="Pfam" id="PF02223"/>
    </source>
</evidence>
<accession>A0A523UWP1</accession>